<proteinExistence type="predicted"/>
<dbReference type="AlphaFoldDB" id="A0A5S3PBA5"/>
<keyword evidence="2" id="KW-0732">Signal</keyword>
<organism evidence="3 4">
    <name type="scientific">Sulfitobacter sabulilitoris</name>
    <dbReference type="NCBI Taxonomy" id="2562655"/>
    <lineage>
        <taxon>Bacteria</taxon>
        <taxon>Pseudomonadati</taxon>
        <taxon>Pseudomonadota</taxon>
        <taxon>Alphaproteobacteria</taxon>
        <taxon>Rhodobacterales</taxon>
        <taxon>Roseobacteraceae</taxon>
        <taxon>Sulfitobacter</taxon>
    </lineage>
</organism>
<keyword evidence="4" id="KW-1185">Reference proteome</keyword>
<sequence length="239" mass="24464">MTPLMIMLVAMAGPLLAVFDSHGEDEDDLEGDEAAPPPGPVGIEGTPLEFRSVEARGSTAGDTPLNVDRGTDADEVFEGSDAVRNFIDFSGGMDTMTGGLRDDTLIGGDGADVIAGGGGDDALFGGFRVLTREDDMDADTLDGGEGDDSLFLGDDDTGAGGDAFVVIGDVSGNVTVTDFNRDEDGLVIETDTPETTGVSDQTVTTAGLVITLTTGATITLQGVTEEVPDAWIRVLDPAA</sequence>
<evidence type="ECO:0000313" key="4">
    <source>
        <dbReference type="Proteomes" id="UP000309550"/>
    </source>
</evidence>
<feature type="chain" id="PRO_5024401650" evidence="2">
    <location>
        <begin position="18"/>
        <end position="239"/>
    </location>
</feature>
<comment type="caution">
    <text evidence="3">The sequence shown here is derived from an EMBL/GenBank/DDBJ whole genome shotgun (WGS) entry which is preliminary data.</text>
</comment>
<protein>
    <submittedName>
        <fullName evidence="3">Calcium-binding protein</fullName>
    </submittedName>
</protein>
<feature type="signal peptide" evidence="2">
    <location>
        <begin position="1"/>
        <end position="17"/>
    </location>
</feature>
<accession>A0A5S3PBA5</accession>
<feature type="region of interest" description="Disordered" evidence="1">
    <location>
        <begin position="22"/>
        <end position="41"/>
    </location>
</feature>
<dbReference type="PROSITE" id="PS00330">
    <property type="entry name" value="HEMOLYSIN_CALCIUM"/>
    <property type="match status" value="1"/>
</dbReference>
<dbReference type="RefSeq" id="WP_138663468.1">
    <property type="nucleotide sequence ID" value="NZ_VANS01000005.1"/>
</dbReference>
<dbReference type="Pfam" id="PF00353">
    <property type="entry name" value="HemolysinCabind"/>
    <property type="match status" value="2"/>
</dbReference>
<dbReference type="InterPro" id="IPR001343">
    <property type="entry name" value="Hemolysn_Ca-bd"/>
</dbReference>
<name>A0A5S3PBA5_9RHOB</name>
<gene>
    <name evidence="3" type="ORF">FDT80_16725</name>
</gene>
<reference evidence="3 4" key="1">
    <citation type="submission" date="2019-05" db="EMBL/GenBank/DDBJ databases">
        <title>Sulfitobacter sabulilitoris sp. nov., isolated from a marine sand.</title>
        <authorList>
            <person name="Yoon J.-H."/>
        </authorList>
    </citation>
    <scope>NUCLEOTIDE SEQUENCE [LARGE SCALE GENOMIC DNA]</scope>
    <source>
        <strain evidence="3 4">HSMS-29</strain>
    </source>
</reference>
<dbReference type="Proteomes" id="UP000309550">
    <property type="component" value="Unassembled WGS sequence"/>
</dbReference>
<dbReference type="SUPFAM" id="SSF51120">
    <property type="entry name" value="beta-Roll"/>
    <property type="match status" value="1"/>
</dbReference>
<dbReference type="OrthoDB" id="7876881at2"/>
<evidence type="ECO:0000256" key="1">
    <source>
        <dbReference type="SAM" id="MobiDB-lite"/>
    </source>
</evidence>
<evidence type="ECO:0000256" key="2">
    <source>
        <dbReference type="SAM" id="SignalP"/>
    </source>
</evidence>
<dbReference type="PRINTS" id="PR00313">
    <property type="entry name" value="CABNDNGRPT"/>
</dbReference>
<dbReference type="GO" id="GO:0005509">
    <property type="term" value="F:calcium ion binding"/>
    <property type="evidence" value="ECO:0007669"/>
    <property type="project" value="InterPro"/>
</dbReference>
<feature type="compositionally biased region" description="Acidic residues" evidence="1">
    <location>
        <begin position="23"/>
        <end position="33"/>
    </location>
</feature>
<dbReference type="InterPro" id="IPR018511">
    <property type="entry name" value="Hemolysin-typ_Ca-bd_CS"/>
</dbReference>
<evidence type="ECO:0000313" key="3">
    <source>
        <dbReference type="EMBL" id="TMM50896.1"/>
    </source>
</evidence>
<dbReference type="Gene3D" id="2.150.10.10">
    <property type="entry name" value="Serralysin-like metalloprotease, C-terminal"/>
    <property type="match status" value="1"/>
</dbReference>
<dbReference type="InterPro" id="IPR011049">
    <property type="entry name" value="Serralysin-like_metalloprot_C"/>
</dbReference>
<dbReference type="EMBL" id="VANS01000005">
    <property type="protein sequence ID" value="TMM50896.1"/>
    <property type="molecule type" value="Genomic_DNA"/>
</dbReference>